<dbReference type="GO" id="GO:0030286">
    <property type="term" value="C:dynein complex"/>
    <property type="evidence" value="ECO:0007669"/>
    <property type="project" value="UniProtKB-KW"/>
</dbReference>
<dbReference type="InterPro" id="IPR026983">
    <property type="entry name" value="DHC"/>
</dbReference>
<dbReference type="InterPro" id="IPR043157">
    <property type="entry name" value="Dynein_AAA1S"/>
</dbReference>
<evidence type="ECO:0000313" key="16">
    <source>
        <dbReference type="Proteomes" id="UP000250572"/>
    </source>
</evidence>
<dbReference type="GO" id="GO:0007018">
    <property type="term" value="P:microtubule-based movement"/>
    <property type="evidence" value="ECO:0007669"/>
    <property type="project" value="InterPro"/>
</dbReference>
<dbReference type="PANTHER" id="PTHR22878">
    <property type="entry name" value="DYNEIN HEAVY CHAIN 6, AXONEMAL-LIKE-RELATED"/>
    <property type="match status" value="1"/>
</dbReference>
<dbReference type="InterPro" id="IPR035699">
    <property type="entry name" value="AAA_6"/>
</dbReference>
<dbReference type="FunFam" id="1.10.8.710:FF:000004">
    <property type="entry name" value="Dynein axonemal heavy chain 6"/>
    <property type="match status" value="1"/>
</dbReference>
<dbReference type="Gene3D" id="3.20.180.20">
    <property type="entry name" value="Dynein heavy chain, N-terminal domain 2"/>
    <property type="match status" value="1"/>
</dbReference>
<dbReference type="FunFam" id="1.20.58.1120:FF:000001">
    <property type="entry name" value="dynein heavy chain 2, axonemal"/>
    <property type="match status" value="1"/>
</dbReference>
<feature type="compositionally biased region" description="Basic and acidic residues" evidence="12">
    <location>
        <begin position="201"/>
        <end position="218"/>
    </location>
</feature>
<feature type="non-terminal residue" evidence="15">
    <location>
        <position position="1"/>
    </location>
</feature>
<keyword evidence="8" id="KW-0969">Cilium</keyword>
<sequence length="1647" mass="187190">SGSQEPWIEAKPSFSLFENEEGLQTEETTEAAAVERHGAGSRPRGTTSSTGIGLYRKPTPMKQRSTRASRADLREHDRKLTESVVEALGQRVAEGSATETGPLRFTDDAKRKLKLNPQRRLPAPQRCVVSCQMFNYYIQRGIGLVNLARLQDSWMDNIHALIPPKLRRLSTSLEELDDETKEEYLQSIRAAILTKTLQDQSGKEAGAEEELPSHRLESDESSAEAVESIVYPSEEEDQPKPSLRQPPFAAIGASVVQQKLSDCLCVNEAVFLKNNSKSTGFVVEGVALSMPPQTLCNRRFLQQSAFRDVRLIDVAAICFNKKFLELFEFQQVVAKHVEFSKGFLMENWLSEVHKVFCIPNLLVSLSKKGKLESFLNSAAALMTLHLQKLTLNSLSDYTKLISTNMHSDRARGTSGFILHLVLEGTEIKFEPDFKMYEEALINVFELMLKSTSDIPRVESTLFPEWEDSQVVKTLRPIILPEIIKAQQEEVRRAFWAETESPKEHIHLFDKYTMLVTKEAEEKVQNFLSQPKPFQEIKDKAIYYQELADEIQYTSSKVARLGMFEVQAQKLLSSLAERALELKEKLAIQMLHDHQEINERLCREFERISETALSTPPDTLKMVELKTYIQKVIETEMPVLEQRLADSNKQLCDLMDFVTLSPDDLELNARTVHWFQRMPAVFEEHQQIIDEKTELYQNALKLQRERFMDELVGYNMQLKEFLGFGELADLSKYLKKAQTLNARLDMASDKINDLNMEEEAFGWPVSQFPQRKQIQDGLTPFLRLYETSSEFLQDNEKWLHGPLSGVPPDKVEGDVGNYWRTLYKLEKGFSQVPNALKIAKIVKAKVESFKSHIPMVQDDQWCPLLDGGQTATLKEDLIAWEGKMLLLQEILDEWLKVQFVWLYLEPIFSSPDIMVQMPEEGRRFTAVDRTWRETMMQVSQDKRVLAVVEFEKMLDKLKQSNEFLESILKGLNNYLEKKRLFFPRFFFLSNEELLEILSETKDPTRVQPHLKKCFEGIASVIFTEVLDITHMKSSEGETVKLLDTISTSKTRGQVEKWLLELENGMTVSLQKVIGDAITAYPIEKRTDWVRAWPGQTVLCVSQVYWTKDIHEALASGPKTELQHDFNMSEKLCVGEPAASAQALEAYLQQNNRQIDDIVALVRGKLSKQIRVTLGALVVLDVHARDVLATLVQKDVRDENDFEWLSQLRYYWLKLSGSTVQSVQENNLYTKMINAGLPYGYEYLGNTPRLVITPLTDRCYRTLFGALHLHLGGAPEGPAGTGKTETTKDLAKAVAKQCVVFNCSDGLDYIALGKFFKWFSRCCVLGFAPCRVKLSVRLIVCVCAGIAAHSDMLMFEGTELKLDPSCAVFITMNPGYAGRSELPDNLKALFRTVAMMVPDYAMIAEIVLYSCGFVTARPLSVKIVATYRLCSEQLSSQCHYDYGMRAVKSVLTAAGNLKSFLLFLSSRSLLPLQLAFPDDNEDTLLLRSIIDVNLPKFLAQDLQLFEGITSDLFPGVKLPDRDYNILLNAITENCQTMNLQVTDFFAEKILQIYEMMIVRHGFMVVGEPFGGKTSAYRVLAAALQDIFTQGLMEENQVQITVINPKSITMGQLYGQFDPVSHEWSDGILAVSFRIFASSKLMPEGNVFWR</sequence>
<evidence type="ECO:0000256" key="3">
    <source>
        <dbReference type="ARBA" id="ARBA00022490"/>
    </source>
</evidence>
<dbReference type="InterPro" id="IPR042222">
    <property type="entry name" value="Dynein_2_N"/>
</dbReference>
<dbReference type="Pfam" id="PF12774">
    <property type="entry name" value="AAA_6"/>
    <property type="match status" value="1"/>
</dbReference>
<dbReference type="SUPFAM" id="SSF52540">
    <property type="entry name" value="P-loop containing nucleoside triphosphate hydrolases"/>
    <property type="match status" value="2"/>
</dbReference>
<dbReference type="Proteomes" id="UP000250572">
    <property type="component" value="Unassembled WGS sequence"/>
</dbReference>
<dbReference type="InterPro" id="IPR027417">
    <property type="entry name" value="P-loop_NTPase"/>
</dbReference>
<evidence type="ECO:0000259" key="14">
    <source>
        <dbReference type="Pfam" id="PF12774"/>
    </source>
</evidence>
<feature type="coiled-coil region" evidence="11">
    <location>
        <begin position="729"/>
        <end position="756"/>
    </location>
</feature>
<evidence type="ECO:0000256" key="4">
    <source>
        <dbReference type="ARBA" id="ARBA00022701"/>
    </source>
</evidence>
<evidence type="ECO:0000256" key="2">
    <source>
        <dbReference type="ARBA" id="ARBA00008887"/>
    </source>
</evidence>
<evidence type="ECO:0000256" key="8">
    <source>
        <dbReference type="ARBA" id="ARBA00023069"/>
    </source>
</evidence>
<evidence type="ECO:0000256" key="5">
    <source>
        <dbReference type="ARBA" id="ARBA00022741"/>
    </source>
</evidence>
<keyword evidence="16" id="KW-1185">Reference proteome</keyword>
<name>A0A315VTN9_GAMAF</name>
<dbReference type="GO" id="GO:0005930">
    <property type="term" value="C:axoneme"/>
    <property type="evidence" value="ECO:0007669"/>
    <property type="project" value="UniProtKB-SubCell"/>
</dbReference>
<dbReference type="STRING" id="33528.ENSGAFP00000014770"/>
<feature type="domain" description="Dynein heavy chain linker" evidence="13">
    <location>
        <begin position="872"/>
        <end position="1074"/>
    </location>
</feature>
<dbReference type="GO" id="GO:0045505">
    <property type="term" value="F:dynein intermediate chain binding"/>
    <property type="evidence" value="ECO:0007669"/>
    <property type="project" value="InterPro"/>
</dbReference>
<dbReference type="Gene3D" id="1.20.140.100">
    <property type="entry name" value="Dynein heavy chain, N-terminal domain 2"/>
    <property type="match status" value="1"/>
</dbReference>
<keyword evidence="3" id="KW-0963">Cytoplasm</keyword>
<evidence type="ECO:0000256" key="1">
    <source>
        <dbReference type="ARBA" id="ARBA00004430"/>
    </source>
</evidence>
<evidence type="ECO:0000256" key="11">
    <source>
        <dbReference type="SAM" id="Coils"/>
    </source>
</evidence>
<dbReference type="FunFam" id="3.20.180.20:FF:000003">
    <property type="entry name" value="Dynein heavy chain 12, axonemal"/>
    <property type="match status" value="1"/>
</dbReference>
<keyword evidence="10" id="KW-0966">Cell projection</keyword>
<gene>
    <name evidence="15" type="ORF">CCH79_00013738</name>
</gene>
<evidence type="ECO:0000313" key="15">
    <source>
        <dbReference type="EMBL" id="PWA26201.1"/>
    </source>
</evidence>
<keyword evidence="9" id="KW-0206">Cytoskeleton</keyword>
<dbReference type="Pfam" id="PF08393">
    <property type="entry name" value="DHC_N2"/>
    <property type="match status" value="2"/>
</dbReference>
<dbReference type="FunFam" id="1.20.140.100:FF:000001">
    <property type="entry name" value="dynein heavy chain 17, axonemal"/>
    <property type="match status" value="1"/>
</dbReference>
<dbReference type="GO" id="GO:0051959">
    <property type="term" value="F:dynein light intermediate chain binding"/>
    <property type="evidence" value="ECO:0007669"/>
    <property type="project" value="InterPro"/>
</dbReference>
<comment type="subcellular location">
    <subcellularLocation>
        <location evidence="1">Cytoplasm</location>
        <location evidence="1">Cytoskeleton</location>
        <location evidence="1">Cilium axoneme</location>
    </subcellularLocation>
</comment>
<keyword evidence="4" id="KW-0493">Microtubule</keyword>
<dbReference type="GO" id="GO:0005874">
    <property type="term" value="C:microtubule"/>
    <property type="evidence" value="ECO:0007669"/>
    <property type="project" value="UniProtKB-KW"/>
</dbReference>
<feature type="region of interest" description="Disordered" evidence="12">
    <location>
        <begin position="199"/>
        <end position="244"/>
    </location>
</feature>
<dbReference type="FunFam" id="3.40.50.300:FF:000063">
    <property type="entry name" value="dynein heavy chain 6, axonemal"/>
    <property type="match status" value="1"/>
</dbReference>
<feature type="compositionally biased region" description="Acidic residues" evidence="12">
    <location>
        <begin position="18"/>
        <end position="29"/>
    </location>
</feature>
<dbReference type="InterPro" id="IPR042228">
    <property type="entry name" value="Dynein_linker_3"/>
</dbReference>
<evidence type="ECO:0000256" key="12">
    <source>
        <dbReference type="SAM" id="MobiDB-lite"/>
    </source>
</evidence>
<keyword evidence="6" id="KW-0243">Dynein</keyword>
<keyword evidence="7 11" id="KW-0175">Coiled coil</keyword>
<dbReference type="InterPro" id="IPR013602">
    <property type="entry name" value="Dynein_heavy_linker"/>
</dbReference>
<dbReference type="EMBL" id="NHOQ01001193">
    <property type="protein sequence ID" value="PWA26201.1"/>
    <property type="molecule type" value="Genomic_DNA"/>
</dbReference>
<organism evidence="15 16">
    <name type="scientific">Gambusia affinis</name>
    <name type="common">Western mosquitofish</name>
    <name type="synonym">Heterandria affinis</name>
    <dbReference type="NCBI Taxonomy" id="33528"/>
    <lineage>
        <taxon>Eukaryota</taxon>
        <taxon>Metazoa</taxon>
        <taxon>Chordata</taxon>
        <taxon>Craniata</taxon>
        <taxon>Vertebrata</taxon>
        <taxon>Euteleostomi</taxon>
        <taxon>Actinopterygii</taxon>
        <taxon>Neopterygii</taxon>
        <taxon>Teleostei</taxon>
        <taxon>Neoteleostei</taxon>
        <taxon>Acanthomorphata</taxon>
        <taxon>Ovalentaria</taxon>
        <taxon>Atherinomorphae</taxon>
        <taxon>Cyprinodontiformes</taxon>
        <taxon>Poeciliidae</taxon>
        <taxon>Poeciliinae</taxon>
        <taxon>Gambusia</taxon>
    </lineage>
</organism>
<dbReference type="PANTHER" id="PTHR22878:SF66">
    <property type="entry name" value="DYNEIN AXONEMAL HEAVY CHAIN 7"/>
    <property type="match status" value="1"/>
</dbReference>
<comment type="similarity">
    <text evidence="2">Belongs to the dynein heavy chain family.</text>
</comment>
<dbReference type="GO" id="GO:0005524">
    <property type="term" value="F:ATP binding"/>
    <property type="evidence" value="ECO:0007669"/>
    <property type="project" value="InterPro"/>
</dbReference>
<proteinExistence type="inferred from homology"/>
<evidence type="ECO:0000259" key="13">
    <source>
        <dbReference type="Pfam" id="PF08393"/>
    </source>
</evidence>
<comment type="caution">
    <text evidence="15">The sequence shown here is derived from an EMBL/GenBank/DDBJ whole genome shotgun (WGS) entry which is preliminary data.</text>
</comment>
<accession>A0A315VTN9</accession>
<dbReference type="Gene3D" id="1.10.8.710">
    <property type="match status" value="1"/>
</dbReference>
<evidence type="ECO:0000256" key="7">
    <source>
        <dbReference type="ARBA" id="ARBA00023054"/>
    </source>
</evidence>
<feature type="domain" description="Dynein heavy chain linker" evidence="13">
    <location>
        <begin position="771"/>
        <end position="857"/>
    </location>
</feature>
<evidence type="ECO:0000256" key="9">
    <source>
        <dbReference type="ARBA" id="ARBA00023212"/>
    </source>
</evidence>
<feature type="region of interest" description="Disordered" evidence="12">
    <location>
        <begin position="1"/>
        <end position="73"/>
    </location>
</feature>
<dbReference type="Gene3D" id="1.20.58.1120">
    <property type="match status" value="1"/>
</dbReference>
<protein>
    <submittedName>
        <fullName evidence="15">Uncharacterized protein</fullName>
    </submittedName>
</protein>
<dbReference type="Gene3D" id="3.40.50.300">
    <property type="entry name" value="P-loop containing nucleotide triphosphate hydrolases"/>
    <property type="match status" value="2"/>
</dbReference>
<evidence type="ECO:0000256" key="6">
    <source>
        <dbReference type="ARBA" id="ARBA00023017"/>
    </source>
</evidence>
<keyword evidence="5" id="KW-0547">Nucleotide-binding</keyword>
<reference evidence="15 16" key="1">
    <citation type="journal article" date="2018" name="G3 (Bethesda)">
        <title>A High-Quality Reference Genome for the Invasive Mosquitofish Gambusia affinis Using a Chicago Library.</title>
        <authorList>
            <person name="Hoffberg S.L."/>
            <person name="Troendle N.J."/>
            <person name="Glenn T.C."/>
            <person name="Mahmud O."/>
            <person name="Louha S."/>
            <person name="Chalopin D."/>
            <person name="Bennetzen J.L."/>
            <person name="Mauricio R."/>
        </authorList>
    </citation>
    <scope>NUCLEOTIDE SEQUENCE [LARGE SCALE GENOMIC DNA]</scope>
    <source>
        <strain evidence="15">NE01/NJP1002.9</strain>
        <tissue evidence="15">Muscle</tissue>
    </source>
</reference>
<feature type="domain" description="Dynein heavy chain hydrolytic ATP-binding dynein motor region" evidence="14">
    <location>
        <begin position="1237"/>
        <end position="1571"/>
    </location>
</feature>
<evidence type="ECO:0000256" key="10">
    <source>
        <dbReference type="ARBA" id="ARBA00023273"/>
    </source>
</evidence>
<feature type="coiled-coil region" evidence="11">
    <location>
        <begin position="946"/>
        <end position="973"/>
    </location>
</feature>